<proteinExistence type="predicted"/>
<sequence>MQLGHSGWIIMKLWLWTQGAPIIHLTVQRTKPFRFLNCLSAHQDFMPLVQQAWDTRSRRKYMESVWQKLKITRINLKQLNTQEFNSVGAKIQECRQRLAITQSLMRDQQHASELFTIERDLKKDLEKWSGVEESIVKQKSKTKWLQLGDGNTAYLYANLKSRQAQNRIKHLSTAQGNIVQKTLDIEKEIKEFYVGLLGSAVVQIPAVDIPTMRRGNCLNRVQQQALIVPIAKEEIHAALLSIDDQRAPGCDGFNALFFKKAWPIIGDEVLTRRMQNVMNSLVDQSQSAFVPGRVISDNITLSHELVKGYSRKGISARCMLKIDKRKAYDSVEWPYLEQILNSPFPAKKGLRQEDPLSPYLFVLVMEYLTRKGNLKSAQLLYQAFQLFSRASGWEADIDKSSIYIGGVKQAILAALGFTEGSLPFKKKDALWVKWMHLYYIKDGGGSGATSFLDGTTDSECQEDF</sequence>
<dbReference type="InterPro" id="IPR052343">
    <property type="entry name" value="Retrotransposon-Effector_Assoc"/>
</dbReference>
<evidence type="ECO:0000313" key="3">
    <source>
        <dbReference type="EMBL" id="KAH0776844.1"/>
    </source>
</evidence>
<evidence type="ECO:0000259" key="2">
    <source>
        <dbReference type="Pfam" id="PF00078"/>
    </source>
</evidence>
<reference evidence="3 4" key="1">
    <citation type="journal article" date="2021" name="bioRxiv">
        <title>Chromosome-scale and haplotype-resolved genome assembly of a tetraploid potato cultivar.</title>
        <authorList>
            <person name="Sun H."/>
            <person name="Jiao W.-B."/>
            <person name="Krause K."/>
            <person name="Campoy J.A."/>
            <person name="Goel M."/>
            <person name="Folz-Donahue K."/>
            <person name="Kukat C."/>
            <person name="Huettel B."/>
            <person name="Schneeberger K."/>
        </authorList>
    </citation>
    <scope>NUCLEOTIDE SEQUENCE [LARGE SCALE GENOMIC DNA]</scope>
    <source>
        <strain evidence="3">SolTubOtavaFocal</strain>
        <tissue evidence="3">Leaves</tissue>
    </source>
</reference>
<keyword evidence="1" id="KW-0732">Signal</keyword>
<gene>
    <name evidence="3" type="ORF">KY290_008255</name>
</gene>
<evidence type="ECO:0000256" key="1">
    <source>
        <dbReference type="SAM" id="SignalP"/>
    </source>
</evidence>
<feature type="chain" id="PRO_5046892434" description="Reverse transcriptase domain-containing protein" evidence="1">
    <location>
        <begin position="20"/>
        <end position="464"/>
    </location>
</feature>
<comment type="caution">
    <text evidence="3">The sequence shown here is derived from an EMBL/GenBank/DDBJ whole genome shotgun (WGS) entry which is preliminary data.</text>
</comment>
<protein>
    <recommendedName>
        <fullName evidence="2">Reverse transcriptase domain-containing protein</fullName>
    </recommendedName>
</protein>
<dbReference type="PANTHER" id="PTHR46890:SF48">
    <property type="entry name" value="RNA-DIRECTED DNA POLYMERASE"/>
    <property type="match status" value="1"/>
</dbReference>
<dbReference type="EMBL" id="JAIVGD010000003">
    <property type="protein sequence ID" value="KAH0776844.1"/>
    <property type="molecule type" value="Genomic_DNA"/>
</dbReference>
<organism evidence="3 4">
    <name type="scientific">Solanum tuberosum</name>
    <name type="common">Potato</name>
    <dbReference type="NCBI Taxonomy" id="4113"/>
    <lineage>
        <taxon>Eukaryota</taxon>
        <taxon>Viridiplantae</taxon>
        <taxon>Streptophyta</taxon>
        <taxon>Embryophyta</taxon>
        <taxon>Tracheophyta</taxon>
        <taxon>Spermatophyta</taxon>
        <taxon>Magnoliopsida</taxon>
        <taxon>eudicotyledons</taxon>
        <taxon>Gunneridae</taxon>
        <taxon>Pentapetalae</taxon>
        <taxon>asterids</taxon>
        <taxon>lamiids</taxon>
        <taxon>Solanales</taxon>
        <taxon>Solanaceae</taxon>
        <taxon>Solanoideae</taxon>
        <taxon>Solaneae</taxon>
        <taxon>Solanum</taxon>
    </lineage>
</organism>
<evidence type="ECO:0000313" key="4">
    <source>
        <dbReference type="Proteomes" id="UP000826656"/>
    </source>
</evidence>
<dbReference type="Pfam" id="PF00078">
    <property type="entry name" value="RVT_1"/>
    <property type="match status" value="1"/>
</dbReference>
<dbReference type="InterPro" id="IPR000477">
    <property type="entry name" value="RT_dom"/>
</dbReference>
<keyword evidence="4" id="KW-1185">Reference proteome</keyword>
<accession>A0ABQ7W829</accession>
<dbReference type="Proteomes" id="UP000826656">
    <property type="component" value="Unassembled WGS sequence"/>
</dbReference>
<dbReference type="PANTHER" id="PTHR46890">
    <property type="entry name" value="NON-LTR RETROLELEMENT REVERSE TRANSCRIPTASE-LIKE PROTEIN-RELATED"/>
    <property type="match status" value="1"/>
</dbReference>
<feature type="domain" description="Reverse transcriptase" evidence="2">
    <location>
        <begin position="270"/>
        <end position="372"/>
    </location>
</feature>
<name>A0ABQ7W829_SOLTU</name>
<feature type="signal peptide" evidence="1">
    <location>
        <begin position="1"/>
        <end position="19"/>
    </location>
</feature>